<keyword evidence="5 9" id="KW-0812">Transmembrane</keyword>
<dbReference type="GO" id="GO:0005886">
    <property type="term" value="C:plasma membrane"/>
    <property type="evidence" value="ECO:0007669"/>
    <property type="project" value="UniProtKB-SubCell"/>
</dbReference>
<feature type="transmembrane region" description="Helical" evidence="9">
    <location>
        <begin position="141"/>
        <end position="165"/>
    </location>
</feature>
<keyword evidence="4 9" id="KW-0808">Transferase</keyword>
<feature type="transmembrane region" description="Helical" evidence="9">
    <location>
        <begin position="185"/>
        <end position="211"/>
    </location>
</feature>
<dbReference type="PROSITE" id="PS50263">
    <property type="entry name" value="CN_HYDROLASE"/>
    <property type="match status" value="1"/>
</dbReference>
<keyword evidence="12" id="KW-1185">Reference proteome</keyword>
<name>A0A840B602_9SPHN</name>
<dbReference type="InterPro" id="IPR036526">
    <property type="entry name" value="C-N_Hydrolase_sf"/>
</dbReference>
<dbReference type="InterPro" id="IPR004563">
    <property type="entry name" value="Apolipo_AcylTrfase"/>
</dbReference>
<organism evidence="11 12">
    <name type="scientific">Sphingorhabdus rigui</name>
    <dbReference type="NCBI Taxonomy" id="1282858"/>
    <lineage>
        <taxon>Bacteria</taxon>
        <taxon>Pseudomonadati</taxon>
        <taxon>Pseudomonadota</taxon>
        <taxon>Alphaproteobacteria</taxon>
        <taxon>Sphingomonadales</taxon>
        <taxon>Sphingomonadaceae</taxon>
        <taxon>Sphingorhabdus</taxon>
    </lineage>
</organism>
<comment type="caution">
    <text evidence="11">The sequence shown here is derived from an EMBL/GenBank/DDBJ whole genome shotgun (WGS) entry which is preliminary data.</text>
</comment>
<dbReference type="AlphaFoldDB" id="A0A840B602"/>
<evidence type="ECO:0000256" key="6">
    <source>
        <dbReference type="ARBA" id="ARBA00022989"/>
    </source>
</evidence>
<dbReference type="NCBIfam" id="TIGR00546">
    <property type="entry name" value="lnt"/>
    <property type="match status" value="1"/>
</dbReference>
<dbReference type="RefSeq" id="WP_183941880.1">
    <property type="nucleotide sequence ID" value="NZ_BAABBG010000005.1"/>
</dbReference>
<feature type="transmembrane region" description="Helical" evidence="9">
    <location>
        <begin position="30"/>
        <end position="47"/>
    </location>
</feature>
<dbReference type="GO" id="GO:0016410">
    <property type="term" value="F:N-acyltransferase activity"/>
    <property type="evidence" value="ECO:0007669"/>
    <property type="project" value="UniProtKB-UniRule"/>
</dbReference>
<dbReference type="CDD" id="cd07571">
    <property type="entry name" value="ALP_N-acyl_transferase"/>
    <property type="match status" value="1"/>
</dbReference>
<dbReference type="InterPro" id="IPR003010">
    <property type="entry name" value="C-N_Hydrolase"/>
</dbReference>
<gene>
    <name evidence="9" type="primary">lnt</name>
    <name evidence="11" type="ORF">GGR91_001843</name>
</gene>
<keyword evidence="7 9" id="KW-0472">Membrane</keyword>
<sequence length="558" mass="60235">MQKLSALLGKFPRWTALVAGAASAYGFEPWGLWPLTLVCFALLIQLISQAPSTKGAFMLGWLFGVGHFTFGNQWIAVAFTFQAAMPIWLGYIAVFGLALYLAVYPALAAAGAYWINHRTTKALRDSGGDDGKIRPTATLHLILAFAGLWIITEWLRSWVFTGYVWNPLSVVTLSVPYLSQPATALGTYGLSGFMLLVVGMILKFVTLWTPASGGERDDGGRTGYFLGGLILLALAAVAITAQISNYQSASDRTPVALTIAQPNISQADKYAPGYDAINFAKLAMNSRPMPDQGARLILWPEAAIPDYLEEGYPYRYYQGQPGESAFSARARLTTLMGDGDVLVTGANRLVIEKGQLVAARNSVSAMDANGNILGHYDKAHLVPYGEYLPLPWLLRPLGLARLVPGDLDFWPGPGPQTMTVNLNGKPVKIGIQICYEMIFSGQVTDRKNRPDFIFNPSNDAWFGTIGPPQHLAQARLRAIEEGLPVVRATPTGISAVIDAGGRIIKSLPLGTSGRIDAVVPQAKAPTLFARFGNILPLGFAGLLIACALLPLARRARSR</sequence>
<dbReference type="EMBL" id="JACIEA010000002">
    <property type="protein sequence ID" value="MBB3943585.1"/>
    <property type="molecule type" value="Genomic_DNA"/>
</dbReference>
<dbReference type="PANTHER" id="PTHR38686">
    <property type="entry name" value="APOLIPOPROTEIN N-ACYLTRANSFERASE"/>
    <property type="match status" value="1"/>
</dbReference>
<feature type="transmembrane region" description="Helical" evidence="9">
    <location>
        <begin position="223"/>
        <end position="243"/>
    </location>
</feature>
<evidence type="ECO:0000313" key="11">
    <source>
        <dbReference type="EMBL" id="MBB3943585.1"/>
    </source>
</evidence>
<dbReference type="UniPathway" id="UPA00666"/>
<comment type="similarity">
    <text evidence="2 9">Belongs to the CN hydrolase family. Apolipoprotein N-acyltransferase subfamily.</text>
</comment>
<feature type="domain" description="CN hydrolase" evidence="10">
    <location>
        <begin position="260"/>
        <end position="521"/>
    </location>
</feature>
<evidence type="ECO:0000313" key="12">
    <source>
        <dbReference type="Proteomes" id="UP000581447"/>
    </source>
</evidence>
<proteinExistence type="inferred from homology"/>
<keyword evidence="3 9" id="KW-1003">Cell membrane</keyword>
<dbReference type="HAMAP" id="MF_01148">
    <property type="entry name" value="Lnt"/>
    <property type="match status" value="1"/>
</dbReference>
<dbReference type="Gene3D" id="3.60.110.10">
    <property type="entry name" value="Carbon-nitrogen hydrolase"/>
    <property type="match status" value="1"/>
</dbReference>
<feature type="transmembrane region" description="Helical" evidence="9">
    <location>
        <begin position="59"/>
        <end position="81"/>
    </location>
</feature>
<evidence type="ECO:0000259" key="10">
    <source>
        <dbReference type="PROSITE" id="PS50263"/>
    </source>
</evidence>
<evidence type="ECO:0000256" key="3">
    <source>
        <dbReference type="ARBA" id="ARBA00022475"/>
    </source>
</evidence>
<dbReference type="Pfam" id="PF20154">
    <property type="entry name" value="LNT_N"/>
    <property type="match status" value="1"/>
</dbReference>
<evidence type="ECO:0000256" key="9">
    <source>
        <dbReference type="HAMAP-Rule" id="MF_01148"/>
    </source>
</evidence>
<keyword evidence="11" id="KW-0449">Lipoprotein</keyword>
<evidence type="ECO:0000256" key="7">
    <source>
        <dbReference type="ARBA" id="ARBA00023136"/>
    </source>
</evidence>
<evidence type="ECO:0000256" key="8">
    <source>
        <dbReference type="ARBA" id="ARBA00023315"/>
    </source>
</evidence>
<dbReference type="InterPro" id="IPR045378">
    <property type="entry name" value="LNT_N"/>
</dbReference>
<evidence type="ECO:0000256" key="4">
    <source>
        <dbReference type="ARBA" id="ARBA00022679"/>
    </source>
</evidence>
<keyword evidence="8 9" id="KW-0012">Acyltransferase</keyword>
<dbReference type="PANTHER" id="PTHR38686:SF1">
    <property type="entry name" value="APOLIPOPROTEIN N-ACYLTRANSFERASE"/>
    <property type="match status" value="1"/>
</dbReference>
<evidence type="ECO:0000256" key="1">
    <source>
        <dbReference type="ARBA" id="ARBA00004651"/>
    </source>
</evidence>
<comment type="pathway">
    <text evidence="9">Protein modification; lipoprotein biosynthesis (N-acyl transfer).</text>
</comment>
<protein>
    <recommendedName>
        <fullName evidence="9">Apolipoprotein N-acyltransferase</fullName>
        <shortName evidence="9">ALP N-acyltransferase</shortName>
        <ecNumber evidence="9">2.3.1.269</ecNumber>
    </recommendedName>
</protein>
<feature type="transmembrane region" description="Helical" evidence="9">
    <location>
        <begin position="534"/>
        <end position="552"/>
    </location>
</feature>
<dbReference type="GO" id="GO:0042158">
    <property type="term" value="P:lipoprotein biosynthetic process"/>
    <property type="evidence" value="ECO:0007669"/>
    <property type="project" value="UniProtKB-UniRule"/>
</dbReference>
<dbReference type="SUPFAM" id="SSF56317">
    <property type="entry name" value="Carbon-nitrogen hydrolase"/>
    <property type="match status" value="1"/>
</dbReference>
<keyword evidence="6 9" id="KW-1133">Transmembrane helix</keyword>
<evidence type="ECO:0000256" key="5">
    <source>
        <dbReference type="ARBA" id="ARBA00022692"/>
    </source>
</evidence>
<dbReference type="Proteomes" id="UP000581447">
    <property type="component" value="Unassembled WGS sequence"/>
</dbReference>
<dbReference type="EC" id="2.3.1.269" evidence="9"/>
<evidence type="ECO:0000256" key="2">
    <source>
        <dbReference type="ARBA" id="ARBA00010065"/>
    </source>
</evidence>
<comment type="function">
    <text evidence="9">Catalyzes the phospholipid dependent N-acylation of the N-terminal cysteine of apolipoprotein, the last step in lipoprotein maturation.</text>
</comment>
<reference evidence="11 12" key="1">
    <citation type="submission" date="2020-08" db="EMBL/GenBank/DDBJ databases">
        <title>Genomic Encyclopedia of Type Strains, Phase IV (KMG-IV): sequencing the most valuable type-strain genomes for metagenomic binning, comparative biology and taxonomic classification.</title>
        <authorList>
            <person name="Goeker M."/>
        </authorList>
    </citation>
    <scope>NUCLEOTIDE SEQUENCE [LARGE SCALE GENOMIC DNA]</scope>
    <source>
        <strain evidence="11 12">DSM 29050</strain>
    </source>
</reference>
<comment type="catalytic activity">
    <reaction evidence="9">
        <text>N-terminal S-1,2-diacyl-sn-glyceryl-L-cysteinyl-[lipoprotein] + a glycerophospholipid = N-acyl-S-1,2-diacyl-sn-glyceryl-L-cysteinyl-[lipoprotein] + a 2-acyl-sn-glycero-3-phospholipid + H(+)</text>
        <dbReference type="Rhea" id="RHEA:48228"/>
        <dbReference type="Rhea" id="RHEA-COMP:14681"/>
        <dbReference type="Rhea" id="RHEA-COMP:14684"/>
        <dbReference type="ChEBI" id="CHEBI:15378"/>
        <dbReference type="ChEBI" id="CHEBI:136912"/>
        <dbReference type="ChEBI" id="CHEBI:140656"/>
        <dbReference type="ChEBI" id="CHEBI:140657"/>
        <dbReference type="ChEBI" id="CHEBI:140660"/>
        <dbReference type="EC" id="2.3.1.269"/>
    </reaction>
</comment>
<comment type="subcellular location">
    <subcellularLocation>
        <location evidence="1 9">Cell membrane</location>
        <topology evidence="1 9">Multi-pass membrane protein</topology>
    </subcellularLocation>
</comment>
<feature type="transmembrane region" description="Helical" evidence="9">
    <location>
        <begin position="87"/>
        <end position="115"/>
    </location>
</feature>
<dbReference type="Pfam" id="PF00795">
    <property type="entry name" value="CN_hydrolase"/>
    <property type="match status" value="1"/>
</dbReference>
<accession>A0A840B602</accession>